<evidence type="ECO:0000313" key="10">
    <source>
        <dbReference type="EMBL" id="MTR62921.1"/>
    </source>
</evidence>
<feature type="domain" description="Carrier" evidence="8">
    <location>
        <begin position="1"/>
        <end position="79"/>
    </location>
</feature>
<evidence type="ECO:0000313" key="14">
    <source>
        <dbReference type="Proteomes" id="UP000285773"/>
    </source>
</evidence>
<evidence type="ECO:0000256" key="3">
    <source>
        <dbReference type="ARBA" id="ARBA00022553"/>
    </source>
</evidence>
<dbReference type="Proteomes" id="UP000285725">
    <property type="component" value="Unassembled WGS sequence"/>
</dbReference>
<dbReference type="PANTHER" id="PTHR20863:SF76">
    <property type="entry name" value="CARRIER DOMAIN-CONTAINING PROTEIN"/>
    <property type="match status" value="1"/>
</dbReference>
<gene>
    <name evidence="7" type="primary">acpP</name>
    <name evidence="11" type="ORF">DW820_10265</name>
    <name evidence="12" type="ORF">DWZ19_08850</name>
    <name evidence="10" type="ORF">GMC80_06160</name>
    <name evidence="9" type="ORF">KHX87_09840</name>
</gene>
<evidence type="ECO:0000313" key="12">
    <source>
        <dbReference type="EMBL" id="RHN24625.1"/>
    </source>
</evidence>
<protein>
    <recommendedName>
        <fullName evidence="7">Acyl carrier protein</fullName>
        <shortName evidence="7">ACP</shortName>
    </recommendedName>
</protein>
<evidence type="ECO:0000313" key="15">
    <source>
        <dbReference type="Proteomes" id="UP000462658"/>
    </source>
</evidence>
<dbReference type="GO" id="GO:0000036">
    <property type="term" value="F:acyl carrier activity"/>
    <property type="evidence" value="ECO:0007669"/>
    <property type="project" value="UniProtKB-UniRule"/>
</dbReference>
<dbReference type="HAMAP" id="MF_01217">
    <property type="entry name" value="Acyl_carrier"/>
    <property type="match status" value="1"/>
</dbReference>
<reference evidence="10 15" key="2">
    <citation type="journal article" date="2019" name="Nat. Med.">
        <title>A library of human gut bacterial isolates paired with longitudinal multiomics data enables mechanistic microbiome research.</title>
        <authorList>
            <person name="Poyet M."/>
            <person name="Groussin M."/>
            <person name="Gibbons S.M."/>
            <person name="Avila-Pacheco J."/>
            <person name="Jiang X."/>
            <person name="Kearney S.M."/>
            <person name="Perrotta A.R."/>
            <person name="Berdy B."/>
            <person name="Zhao S."/>
            <person name="Lieberman T.D."/>
            <person name="Swanson P.K."/>
            <person name="Smith M."/>
            <person name="Roesemann S."/>
            <person name="Alexander J.E."/>
            <person name="Rich S.A."/>
            <person name="Livny J."/>
            <person name="Vlamakis H."/>
            <person name="Clish C."/>
            <person name="Bullock K."/>
            <person name="Deik A."/>
            <person name="Scott J."/>
            <person name="Pierce K.A."/>
            <person name="Xavier R.J."/>
            <person name="Alm E.J."/>
        </authorList>
    </citation>
    <scope>NUCLEOTIDE SEQUENCE [LARGE SCALE GENOMIC DNA]</scope>
    <source>
        <strain evidence="10 15">BIOML-A10</strain>
    </source>
</reference>
<dbReference type="Proteomes" id="UP000285773">
    <property type="component" value="Unassembled WGS sequence"/>
</dbReference>
<reference evidence="9" key="3">
    <citation type="submission" date="2021-02" db="EMBL/GenBank/DDBJ databases">
        <title>Infant gut strain persistence is associated with maternal origin, phylogeny, and functional potential including surface adhesion and iron acquisition.</title>
        <authorList>
            <person name="Lou Y.C."/>
        </authorList>
    </citation>
    <scope>NUCLEOTIDE SEQUENCE</scope>
    <source>
        <strain evidence="9">L3_098_011G1_dasL3_098_011G1_concoct_7</strain>
    </source>
</reference>
<sequence length="82" mass="9519">MSKQNEILVTIEEFLKDRKGPDFQVSLESDLRKDLQADSVELMEFIINLEDEYQIEIPDKAIDEFNTVGDVVDYIEKRTAGH</sequence>
<dbReference type="GO" id="GO:0005829">
    <property type="term" value="C:cytosol"/>
    <property type="evidence" value="ECO:0007669"/>
    <property type="project" value="TreeGrafter"/>
</dbReference>
<comment type="similarity">
    <text evidence="7">Belongs to the acyl carrier protein (ACP) family.</text>
</comment>
<dbReference type="InterPro" id="IPR009081">
    <property type="entry name" value="PP-bd_ACP"/>
</dbReference>
<dbReference type="Gene3D" id="1.10.1200.10">
    <property type="entry name" value="ACP-like"/>
    <property type="match status" value="1"/>
</dbReference>
<dbReference type="GO" id="GO:0009245">
    <property type="term" value="P:lipid A biosynthetic process"/>
    <property type="evidence" value="ECO:0007669"/>
    <property type="project" value="TreeGrafter"/>
</dbReference>
<keyword evidence="5 7" id="KW-0443">Lipid metabolism</keyword>
<dbReference type="Proteomes" id="UP000709219">
    <property type="component" value="Unassembled WGS sequence"/>
</dbReference>
<comment type="function">
    <text evidence="7">Carrier of the growing fatty acid chain in fatty acid biosynthesis.</text>
</comment>
<dbReference type="AlphaFoldDB" id="A0A414CEW9"/>
<proteinExistence type="inferred from homology"/>
<dbReference type="SUPFAM" id="SSF47336">
    <property type="entry name" value="ACP-like"/>
    <property type="match status" value="1"/>
</dbReference>
<feature type="modified residue" description="O-(pantetheine 4'-phosphoryl)serine" evidence="7">
    <location>
        <position position="39"/>
    </location>
</feature>
<keyword evidence="4 7" id="KW-0276">Fatty acid metabolism</keyword>
<evidence type="ECO:0000313" key="9">
    <source>
        <dbReference type="EMBL" id="MBS5359377.1"/>
    </source>
</evidence>
<evidence type="ECO:0000259" key="8">
    <source>
        <dbReference type="PROSITE" id="PS50075"/>
    </source>
</evidence>
<dbReference type="InterPro" id="IPR036736">
    <property type="entry name" value="ACP-like_sf"/>
</dbReference>
<dbReference type="EMBL" id="JAGZFP010000032">
    <property type="protein sequence ID" value="MBS5359377.1"/>
    <property type="molecule type" value="Genomic_DNA"/>
</dbReference>
<keyword evidence="2 7" id="KW-0444">Lipid biosynthesis</keyword>
<comment type="PTM">
    <text evidence="7">4'-phosphopantetheine is transferred from CoA to a specific serine of apo-ACP by AcpS. This modification is essential for activity because fatty acids are bound in thioester linkage to the sulfhydryl of the prosthetic group.</text>
</comment>
<keyword evidence="1 7" id="KW-0596">Phosphopantetheine</keyword>
<dbReference type="Proteomes" id="UP000462658">
    <property type="component" value="Unassembled WGS sequence"/>
</dbReference>
<organism evidence="11 14">
    <name type="scientific">Streptococcus parasanguinis</name>
    <dbReference type="NCBI Taxonomy" id="1318"/>
    <lineage>
        <taxon>Bacteria</taxon>
        <taxon>Bacillati</taxon>
        <taxon>Bacillota</taxon>
        <taxon>Bacilli</taxon>
        <taxon>Lactobacillales</taxon>
        <taxon>Streptococcaceae</taxon>
        <taxon>Streptococcus</taxon>
    </lineage>
</organism>
<comment type="caution">
    <text evidence="11">The sequence shown here is derived from an EMBL/GenBank/DDBJ whole genome shotgun (WGS) entry which is preliminary data.</text>
</comment>
<name>A0A414CEW9_STRPA</name>
<dbReference type="PANTHER" id="PTHR20863">
    <property type="entry name" value="ACYL CARRIER PROTEIN"/>
    <property type="match status" value="1"/>
</dbReference>
<evidence type="ECO:0000313" key="11">
    <source>
        <dbReference type="EMBL" id="RHC93565.1"/>
    </source>
</evidence>
<dbReference type="GO" id="GO:0000035">
    <property type="term" value="F:acyl binding"/>
    <property type="evidence" value="ECO:0007669"/>
    <property type="project" value="TreeGrafter"/>
</dbReference>
<keyword evidence="3 7" id="KW-0597">Phosphoprotein</keyword>
<evidence type="ECO:0000256" key="2">
    <source>
        <dbReference type="ARBA" id="ARBA00022516"/>
    </source>
</evidence>
<evidence type="ECO:0000256" key="5">
    <source>
        <dbReference type="ARBA" id="ARBA00023098"/>
    </source>
</evidence>
<keyword evidence="7" id="KW-0963">Cytoplasm</keyword>
<evidence type="ECO:0000256" key="7">
    <source>
        <dbReference type="HAMAP-Rule" id="MF_01217"/>
    </source>
</evidence>
<comment type="pathway">
    <text evidence="7">Lipid metabolism; fatty acid biosynthesis.</text>
</comment>
<evidence type="ECO:0000313" key="13">
    <source>
        <dbReference type="Proteomes" id="UP000285725"/>
    </source>
</evidence>
<evidence type="ECO:0000256" key="6">
    <source>
        <dbReference type="ARBA" id="ARBA00023160"/>
    </source>
</evidence>
<dbReference type="PROSITE" id="PS50075">
    <property type="entry name" value="CARRIER"/>
    <property type="match status" value="1"/>
</dbReference>
<dbReference type="Pfam" id="PF00550">
    <property type="entry name" value="PP-binding"/>
    <property type="match status" value="1"/>
</dbReference>
<dbReference type="EMBL" id="WMZA01000002">
    <property type="protein sequence ID" value="MTR62921.1"/>
    <property type="molecule type" value="Genomic_DNA"/>
</dbReference>
<dbReference type="UniPathway" id="UPA00094"/>
<evidence type="ECO:0000256" key="4">
    <source>
        <dbReference type="ARBA" id="ARBA00022832"/>
    </source>
</evidence>
<dbReference type="RefSeq" id="WP_021154192.1">
    <property type="nucleotide sequence ID" value="NZ_CABJDC010000006.1"/>
</dbReference>
<dbReference type="EMBL" id="QSIO01000005">
    <property type="protein sequence ID" value="RHC93565.1"/>
    <property type="molecule type" value="Genomic_DNA"/>
</dbReference>
<comment type="subcellular location">
    <subcellularLocation>
        <location evidence="7">Cytoplasm</location>
    </subcellularLocation>
</comment>
<dbReference type="EMBL" id="QRQU01000006">
    <property type="protein sequence ID" value="RHN24625.1"/>
    <property type="molecule type" value="Genomic_DNA"/>
</dbReference>
<dbReference type="GO" id="GO:0016020">
    <property type="term" value="C:membrane"/>
    <property type="evidence" value="ECO:0007669"/>
    <property type="project" value="GOC"/>
</dbReference>
<accession>A0A414CEW9</accession>
<dbReference type="NCBIfam" id="NF002150">
    <property type="entry name" value="PRK00982.1-4"/>
    <property type="match status" value="1"/>
</dbReference>
<evidence type="ECO:0000256" key="1">
    <source>
        <dbReference type="ARBA" id="ARBA00022450"/>
    </source>
</evidence>
<dbReference type="InterPro" id="IPR003231">
    <property type="entry name" value="ACP"/>
</dbReference>
<dbReference type="NCBIfam" id="NF009104">
    <property type="entry name" value="PRK12449.1"/>
    <property type="match status" value="1"/>
</dbReference>
<reference evidence="13 14" key="1">
    <citation type="submission" date="2018-08" db="EMBL/GenBank/DDBJ databases">
        <title>A genome reference for cultivated species of the human gut microbiota.</title>
        <authorList>
            <person name="Zou Y."/>
            <person name="Xue W."/>
            <person name="Luo G."/>
        </authorList>
    </citation>
    <scope>NUCLEOTIDE SEQUENCE [LARGE SCALE GENOMIC DNA]</scope>
    <source>
        <strain evidence="12 13">AF30-12BH</strain>
        <strain evidence="11 14">AM33-3BH</strain>
    </source>
</reference>
<keyword evidence="6 7" id="KW-0275">Fatty acid biosynthesis</keyword>